<name>A0A8S5MZN7_9CAUD</name>
<sequence>MKSFTTSFYPNLQRKNKNICRKLIIIVYKFG</sequence>
<reference evidence="1" key="1">
    <citation type="journal article" date="2021" name="Proc. Natl. Acad. Sci. U.S.A.">
        <title>A Catalog of Tens of Thousands of Viruses from Human Metagenomes Reveals Hidden Associations with Chronic Diseases.</title>
        <authorList>
            <person name="Tisza M.J."/>
            <person name="Buck C.B."/>
        </authorList>
    </citation>
    <scope>NUCLEOTIDE SEQUENCE</scope>
    <source>
        <strain evidence="1">CtAUQ2</strain>
    </source>
</reference>
<organism evidence="1">
    <name type="scientific">Siphoviridae sp. ctAUQ2</name>
    <dbReference type="NCBI Taxonomy" id="2826182"/>
    <lineage>
        <taxon>Viruses</taxon>
        <taxon>Duplodnaviria</taxon>
        <taxon>Heunggongvirae</taxon>
        <taxon>Uroviricota</taxon>
        <taxon>Caudoviricetes</taxon>
    </lineage>
</organism>
<dbReference type="EMBL" id="BK015022">
    <property type="protein sequence ID" value="DAD87591.1"/>
    <property type="molecule type" value="Genomic_DNA"/>
</dbReference>
<proteinExistence type="predicted"/>
<accession>A0A8S5MZN7</accession>
<evidence type="ECO:0000313" key="1">
    <source>
        <dbReference type="EMBL" id="DAD87591.1"/>
    </source>
</evidence>
<protein>
    <submittedName>
        <fullName evidence="1">Uncharacterized protein</fullName>
    </submittedName>
</protein>